<dbReference type="RefSeq" id="WP_089828189.1">
    <property type="nucleotide sequence ID" value="NZ_FODV01000053.1"/>
</dbReference>
<keyword evidence="1" id="KW-0472">Membrane</keyword>
<evidence type="ECO:0000313" key="3">
    <source>
        <dbReference type="EMBL" id="SEP32474.1"/>
    </source>
</evidence>
<evidence type="ECO:0000259" key="2">
    <source>
        <dbReference type="Pfam" id="PF12695"/>
    </source>
</evidence>
<reference evidence="4" key="1">
    <citation type="submission" date="2016-10" db="EMBL/GenBank/DDBJ databases">
        <authorList>
            <person name="Varghese N."/>
            <person name="Submissions S."/>
        </authorList>
    </citation>
    <scope>NUCLEOTIDE SEQUENCE [LARGE SCALE GENOMIC DNA]</scope>
    <source>
        <strain evidence="4">CGMCC 1.10121</strain>
    </source>
</reference>
<gene>
    <name evidence="3" type="ORF">SAMN04487948_1535</name>
</gene>
<accession>A0A1H8WXT0</accession>
<dbReference type="EMBL" id="FODV01000053">
    <property type="protein sequence ID" value="SEP32474.1"/>
    <property type="molecule type" value="Genomic_DNA"/>
</dbReference>
<evidence type="ECO:0000256" key="1">
    <source>
        <dbReference type="SAM" id="Phobius"/>
    </source>
</evidence>
<dbReference type="Proteomes" id="UP000199126">
    <property type="component" value="Unassembled WGS sequence"/>
</dbReference>
<dbReference type="AlphaFoldDB" id="A0A1H8WXT0"/>
<dbReference type="SUPFAM" id="SSF53474">
    <property type="entry name" value="alpha/beta-Hydrolases"/>
    <property type="match status" value="1"/>
</dbReference>
<keyword evidence="4" id="KW-1185">Reference proteome</keyword>
<dbReference type="Pfam" id="PF12695">
    <property type="entry name" value="Abhydrolase_5"/>
    <property type="match status" value="1"/>
</dbReference>
<keyword evidence="3" id="KW-0378">Hydrolase</keyword>
<keyword evidence="1" id="KW-0812">Transmembrane</keyword>
<name>A0A1H8WXT0_9EURY</name>
<feature type="domain" description="Alpha/beta hydrolase fold-5" evidence="2">
    <location>
        <begin position="68"/>
        <end position="225"/>
    </location>
</feature>
<feature type="transmembrane region" description="Helical" evidence="1">
    <location>
        <begin position="7"/>
        <end position="28"/>
    </location>
</feature>
<organism evidence="3 4">
    <name type="scientific">Halogranum amylolyticum</name>
    <dbReference type="NCBI Taxonomy" id="660520"/>
    <lineage>
        <taxon>Archaea</taxon>
        <taxon>Methanobacteriati</taxon>
        <taxon>Methanobacteriota</taxon>
        <taxon>Stenosarchaea group</taxon>
        <taxon>Halobacteria</taxon>
        <taxon>Halobacteriales</taxon>
        <taxon>Haloferacaceae</taxon>
    </lineage>
</organism>
<evidence type="ECO:0000313" key="4">
    <source>
        <dbReference type="Proteomes" id="UP000199126"/>
    </source>
</evidence>
<dbReference type="Gene3D" id="3.40.50.1820">
    <property type="entry name" value="alpha/beta hydrolase"/>
    <property type="match status" value="1"/>
</dbReference>
<protein>
    <submittedName>
        <fullName evidence="3">Alpha/beta hydrolase family protein</fullName>
    </submittedName>
</protein>
<dbReference type="InterPro" id="IPR029058">
    <property type="entry name" value="AB_hydrolase_fold"/>
</dbReference>
<dbReference type="InterPro" id="IPR029059">
    <property type="entry name" value="AB_hydrolase_5"/>
</dbReference>
<keyword evidence="1" id="KW-1133">Transmembrane helix</keyword>
<sequence length="253" mass="27376">MNRWKQAIAVVFVVLIVGSGGAVLYFSMPYHGPASSVQQVLDDPQVTVTTEAGVHVLTPANTNSTIGFVFYPGARVAPDAYYSTFAPVATRTNITVFIPEMPLNFALLNTDAAERIRSQHPSIQTWFIGGHSLGGVAACQYASSHDVQGLVLFASYCNVDIRDEPFTVLSVTGSADTVLNRENYQEANTRLPPTTTSHEIRGMNHTQFASYSGQRGDSPAPLSYDEAHQRLADVLVPWLTNQSTPVASVGGNW</sequence>
<proteinExistence type="predicted"/>
<dbReference type="GO" id="GO:0016787">
    <property type="term" value="F:hydrolase activity"/>
    <property type="evidence" value="ECO:0007669"/>
    <property type="project" value="UniProtKB-KW"/>
</dbReference>